<proteinExistence type="predicted"/>
<sequence length="91" mass="10018">MERQMKGKQSPTERTGSGSEPGSTRRATIRRLAAVLSAAPQRYEMPAASRTEIELDGWEELTGLRSIGGTFPRRAAGFRSIDCSVEPWPKP</sequence>
<reference evidence="2 3" key="1">
    <citation type="submission" date="2019-03" db="EMBL/GenBank/DDBJ databases">
        <title>First draft genome of Liparis tanakae, snailfish: a comprehensive survey of snailfish specific genes.</title>
        <authorList>
            <person name="Kim W."/>
            <person name="Song I."/>
            <person name="Jeong J.-H."/>
            <person name="Kim D."/>
            <person name="Kim S."/>
            <person name="Ryu S."/>
            <person name="Song J.Y."/>
            <person name="Lee S.K."/>
        </authorList>
    </citation>
    <scope>NUCLEOTIDE SEQUENCE [LARGE SCALE GENOMIC DNA]</scope>
    <source>
        <tissue evidence="2">Muscle</tissue>
    </source>
</reference>
<keyword evidence="3" id="KW-1185">Reference proteome</keyword>
<evidence type="ECO:0000256" key="1">
    <source>
        <dbReference type="SAM" id="MobiDB-lite"/>
    </source>
</evidence>
<evidence type="ECO:0000313" key="3">
    <source>
        <dbReference type="Proteomes" id="UP000314294"/>
    </source>
</evidence>
<protein>
    <submittedName>
        <fullName evidence="2">Uncharacterized protein</fullName>
    </submittedName>
</protein>
<accession>A0A4Z2F0Y8</accession>
<gene>
    <name evidence="2" type="ORF">EYF80_055137</name>
</gene>
<comment type="caution">
    <text evidence="2">The sequence shown here is derived from an EMBL/GenBank/DDBJ whole genome shotgun (WGS) entry which is preliminary data.</text>
</comment>
<dbReference type="EMBL" id="SRLO01001910">
    <property type="protein sequence ID" value="TNN34698.1"/>
    <property type="molecule type" value="Genomic_DNA"/>
</dbReference>
<name>A0A4Z2F0Y8_9TELE</name>
<evidence type="ECO:0000313" key="2">
    <source>
        <dbReference type="EMBL" id="TNN34698.1"/>
    </source>
</evidence>
<feature type="compositionally biased region" description="Polar residues" evidence="1">
    <location>
        <begin position="7"/>
        <end position="26"/>
    </location>
</feature>
<dbReference type="Proteomes" id="UP000314294">
    <property type="component" value="Unassembled WGS sequence"/>
</dbReference>
<dbReference type="AlphaFoldDB" id="A0A4Z2F0Y8"/>
<feature type="region of interest" description="Disordered" evidence="1">
    <location>
        <begin position="1"/>
        <end position="27"/>
    </location>
</feature>
<organism evidence="2 3">
    <name type="scientific">Liparis tanakae</name>
    <name type="common">Tanaka's snailfish</name>
    <dbReference type="NCBI Taxonomy" id="230148"/>
    <lineage>
        <taxon>Eukaryota</taxon>
        <taxon>Metazoa</taxon>
        <taxon>Chordata</taxon>
        <taxon>Craniata</taxon>
        <taxon>Vertebrata</taxon>
        <taxon>Euteleostomi</taxon>
        <taxon>Actinopterygii</taxon>
        <taxon>Neopterygii</taxon>
        <taxon>Teleostei</taxon>
        <taxon>Neoteleostei</taxon>
        <taxon>Acanthomorphata</taxon>
        <taxon>Eupercaria</taxon>
        <taxon>Perciformes</taxon>
        <taxon>Cottioidei</taxon>
        <taxon>Cottales</taxon>
        <taxon>Liparidae</taxon>
        <taxon>Liparis</taxon>
    </lineage>
</organism>